<dbReference type="Gene3D" id="1.10.1040.10">
    <property type="entry name" value="N-(1-d-carboxylethyl)-l-norvaline Dehydrogenase, domain 2"/>
    <property type="match status" value="1"/>
</dbReference>
<dbReference type="Gene3D" id="3.40.50.720">
    <property type="entry name" value="NAD(P)-binding Rossmann-like Domain"/>
    <property type="match status" value="1"/>
</dbReference>
<keyword evidence="14" id="KW-0963">Cytoplasm</keyword>
<dbReference type="GO" id="GO:0051287">
    <property type="term" value="F:NAD binding"/>
    <property type="evidence" value="ECO:0007669"/>
    <property type="project" value="InterPro"/>
</dbReference>
<feature type="binding site" evidence="14">
    <location>
        <position position="144"/>
    </location>
    <ligand>
        <name>sn-glycerol 3-phosphate</name>
        <dbReference type="ChEBI" id="CHEBI:57597"/>
    </ligand>
</feature>
<comment type="similarity">
    <text evidence="1 14 18">Belongs to the NAD-dependent glycerol-3-phosphate dehydrogenase family.</text>
</comment>
<feature type="binding site" evidence="14">
    <location>
        <position position="260"/>
    </location>
    <ligand>
        <name>sn-glycerol 3-phosphate</name>
        <dbReference type="ChEBI" id="CHEBI:57597"/>
    </ligand>
</feature>
<evidence type="ECO:0000313" key="21">
    <source>
        <dbReference type="EMBL" id="QHB52344.1"/>
    </source>
</evidence>
<feature type="binding site" evidence="14">
    <location>
        <position position="142"/>
    </location>
    <ligand>
        <name>sn-glycerol 3-phosphate</name>
        <dbReference type="ChEBI" id="CHEBI:57597"/>
    </ligand>
</feature>
<dbReference type="GO" id="GO:0047952">
    <property type="term" value="F:glycerol-3-phosphate dehydrogenase [NAD(P)+] activity"/>
    <property type="evidence" value="ECO:0007669"/>
    <property type="project" value="UniProtKB-UniRule"/>
</dbReference>
<evidence type="ECO:0000256" key="18">
    <source>
        <dbReference type="RuleBase" id="RU000437"/>
    </source>
</evidence>
<dbReference type="FunFam" id="3.40.50.720:FF:000019">
    <property type="entry name" value="Glycerol-3-phosphate dehydrogenase [NAD(P)+]"/>
    <property type="match status" value="1"/>
</dbReference>
<dbReference type="GO" id="GO:0006650">
    <property type="term" value="P:glycerophospholipid metabolic process"/>
    <property type="evidence" value="ECO:0007669"/>
    <property type="project" value="UniProtKB-UniRule"/>
</dbReference>
<dbReference type="HAMAP" id="MF_00394">
    <property type="entry name" value="NAD_Glyc3P_dehydrog"/>
    <property type="match status" value="1"/>
</dbReference>
<feature type="binding site" evidence="14">
    <location>
        <position position="250"/>
    </location>
    <ligand>
        <name>sn-glycerol 3-phosphate</name>
        <dbReference type="ChEBI" id="CHEBI:57597"/>
    </ligand>
</feature>
<evidence type="ECO:0000256" key="13">
    <source>
        <dbReference type="ARBA" id="ARBA00080511"/>
    </source>
</evidence>
<evidence type="ECO:0000256" key="10">
    <source>
        <dbReference type="ARBA" id="ARBA00052716"/>
    </source>
</evidence>
<dbReference type="SUPFAM" id="SSF51735">
    <property type="entry name" value="NAD(P)-binding Rossmann-fold domains"/>
    <property type="match status" value="1"/>
</dbReference>
<evidence type="ECO:0000256" key="3">
    <source>
        <dbReference type="ARBA" id="ARBA00022741"/>
    </source>
</evidence>
<dbReference type="GO" id="GO:0008654">
    <property type="term" value="P:phospholipid biosynthetic process"/>
    <property type="evidence" value="ECO:0007669"/>
    <property type="project" value="UniProtKB-KW"/>
</dbReference>
<comment type="catalytic activity">
    <reaction evidence="14">
        <text>sn-glycerol 3-phosphate + NAD(+) = dihydroxyacetone phosphate + NADH + H(+)</text>
        <dbReference type="Rhea" id="RHEA:11092"/>
        <dbReference type="ChEBI" id="CHEBI:15378"/>
        <dbReference type="ChEBI" id="CHEBI:57540"/>
        <dbReference type="ChEBI" id="CHEBI:57597"/>
        <dbReference type="ChEBI" id="CHEBI:57642"/>
        <dbReference type="ChEBI" id="CHEBI:57945"/>
        <dbReference type="EC" id="1.1.1.94"/>
    </reaction>
</comment>
<dbReference type="FunFam" id="1.10.1040.10:FF:000001">
    <property type="entry name" value="Glycerol-3-phosphate dehydrogenase [NAD(P)+]"/>
    <property type="match status" value="1"/>
</dbReference>
<proteinExistence type="inferred from homology"/>
<dbReference type="GO" id="GO:0005829">
    <property type="term" value="C:cytosol"/>
    <property type="evidence" value="ECO:0007669"/>
    <property type="project" value="TreeGrafter"/>
</dbReference>
<dbReference type="Proteomes" id="UP000465035">
    <property type="component" value="Chromosome"/>
</dbReference>
<feature type="binding site" evidence="17">
    <location>
        <position position="146"/>
    </location>
    <ligand>
        <name>NAD(+)</name>
        <dbReference type="ChEBI" id="CHEBI:57540"/>
    </ligand>
</feature>
<feature type="binding site" evidence="14">
    <location>
        <position position="261"/>
    </location>
    <ligand>
        <name>NADPH</name>
        <dbReference type="ChEBI" id="CHEBI:57783"/>
    </ligand>
</feature>
<evidence type="ECO:0000256" key="2">
    <source>
        <dbReference type="ARBA" id="ARBA00022516"/>
    </source>
</evidence>
<feature type="active site" description="Proton acceptor" evidence="14 15">
    <location>
        <position position="197"/>
    </location>
</feature>
<comment type="caution">
    <text evidence="14">Lacks conserved residue(s) required for the propagation of feature annotation.</text>
</comment>
<feature type="binding site" evidence="16">
    <location>
        <position position="111"/>
    </location>
    <ligand>
        <name>substrate</name>
    </ligand>
</feature>
<evidence type="ECO:0000256" key="11">
    <source>
        <dbReference type="ARBA" id="ARBA00066687"/>
    </source>
</evidence>
<dbReference type="PANTHER" id="PTHR11728:SF1">
    <property type="entry name" value="GLYCEROL-3-PHOSPHATE DEHYDROGENASE [NAD(+)] 2, CHLOROPLASTIC"/>
    <property type="match status" value="1"/>
</dbReference>
<evidence type="ECO:0000256" key="5">
    <source>
        <dbReference type="ARBA" id="ARBA00023002"/>
    </source>
</evidence>
<evidence type="ECO:0000256" key="6">
    <source>
        <dbReference type="ARBA" id="ARBA00023027"/>
    </source>
</evidence>
<dbReference type="InterPro" id="IPR036291">
    <property type="entry name" value="NAD(P)-bd_dom_sf"/>
</dbReference>
<keyword evidence="5 14" id="KW-0560">Oxidoreductase</keyword>
<dbReference type="InterPro" id="IPR008927">
    <property type="entry name" value="6-PGluconate_DH-like_C_sf"/>
</dbReference>
<sequence>MMTKEIAVLGAGSWGSVLASILDENGSNVKLWSYNKEQVKEFNESHTNTKYIKNFTFSDSIKAYNDLGEAIEDVDYILFVVPTQVTRSVAHQVAEILKERHQWVNIIHASKGIEEKTYLRLSQVLAQEIAPENRQSISVLSGPSQAEDVVTKDITLVTVASDNQKAAKEIQDLFMNHYFRVYTSDDVIGVEIGAALKNIIALGAGALYGLGYKDNAKAALMTRGLAEISRLGTSFGANPLTFIGLSGVGDIIVTATSTNSRNWRAGNELGRGESLDQVIKNMGMVIEGIATTRAAYQLSKKRGVEMPITSAIYHVLYDGADIKETINQLMTREGRSEIE</sequence>
<keyword evidence="6 14" id="KW-0520">NAD</keyword>
<comment type="catalytic activity">
    <reaction evidence="10">
        <text>sn-glycerol 3-phosphate + NADP(+) = dihydroxyacetone phosphate + NADPH + H(+)</text>
        <dbReference type="Rhea" id="RHEA:11096"/>
        <dbReference type="ChEBI" id="CHEBI:15378"/>
        <dbReference type="ChEBI" id="CHEBI:57597"/>
        <dbReference type="ChEBI" id="CHEBI:57642"/>
        <dbReference type="ChEBI" id="CHEBI:57783"/>
        <dbReference type="ChEBI" id="CHEBI:58349"/>
        <dbReference type="EC" id="1.1.1.94"/>
    </reaction>
    <physiologicalReaction direction="right-to-left" evidence="10">
        <dbReference type="Rhea" id="RHEA:11098"/>
    </physiologicalReaction>
</comment>
<organism evidence="21 22">
    <name type="scientific">Lentilactobacillus hilgardii</name>
    <name type="common">Lactobacillus hilgardii</name>
    <dbReference type="NCBI Taxonomy" id="1588"/>
    <lineage>
        <taxon>Bacteria</taxon>
        <taxon>Bacillati</taxon>
        <taxon>Bacillota</taxon>
        <taxon>Bacilli</taxon>
        <taxon>Lactobacillales</taxon>
        <taxon>Lactobacillaceae</taxon>
        <taxon>Lentilactobacillus</taxon>
    </lineage>
</organism>
<feature type="binding site" evidence="14">
    <location>
        <position position="285"/>
    </location>
    <ligand>
        <name>NADPH</name>
        <dbReference type="ChEBI" id="CHEBI:57783"/>
    </ligand>
</feature>
<feature type="binding site" evidence="14">
    <location>
        <position position="287"/>
    </location>
    <ligand>
        <name>NADPH</name>
        <dbReference type="ChEBI" id="CHEBI:57783"/>
    </ligand>
</feature>
<feature type="binding site" evidence="14">
    <location>
        <position position="261"/>
    </location>
    <ligand>
        <name>sn-glycerol 3-phosphate</name>
        <dbReference type="ChEBI" id="CHEBI:57597"/>
    </ligand>
</feature>
<evidence type="ECO:0000256" key="8">
    <source>
        <dbReference type="ARBA" id="ARBA00023209"/>
    </source>
</evidence>
<feature type="binding site" evidence="14">
    <location>
        <position position="13"/>
    </location>
    <ligand>
        <name>NADPH</name>
        <dbReference type="ChEBI" id="CHEBI:57783"/>
    </ligand>
</feature>
<feature type="binding site" evidence="14">
    <location>
        <position position="197"/>
    </location>
    <ligand>
        <name>sn-glycerol 3-phosphate</name>
        <dbReference type="ChEBI" id="CHEBI:57597"/>
    </ligand>
</feature>
<dbReference type="Pfam" id="PF07479">
    <property type="entry name" value="NAD_Gly3P_dh_C"/>
    <property type="match status" value="1"/>
</dbReference>
<evidence type="ECO:0000256" key="1">
    <source>
        <dbReference type="ARBA" id="ARBA00011009"/>
    </source>
</evidence>
<comment type="subcellular location">
    <subcellularLocation>
        <location evidence="14">Cytoplasm</location>
    </subcellularLocation>
</comment>
<evidence type="ECO:0000256" key="4">
    <source>
        <dbReference type="ARBA" id="ARBA00022857"/>
    </source>
</evidence>
<feature type="binding site" evidence="14">
    <location>
        <position position="14"/>
    </location>
    <ligand>
        <name>NADPH</name>
        <dbReference type="ChEBI" id="CHEBI:57783"/>
    </ligand>
</feature>
<feature type="binding site" evidence="17">
    <location>
        <position position="261"/>
    </location>
    <ligand>
        <name>NAD(+)</name>
        <dbReference type="ChEBI" id="CHEBI:57540"/>
    </ligand>
</feature>
<keyword evidence="2 14" id="KW-0444">Lipid biosynthesis</keyword>
<dbReference type="UniPathway" id="UPA00940"/>
<evidence type="ECO:0000256" key="9">
    <source>
        <dbReference type="ARBA" id="ARBA00023264"/>
    </source>
</evidence>
<dbReference type="EMBL" id="CP047121">
    <property type="protein sequence ID" value="QHB52344.1"/>
    <property type="molecule type" value="Genomic_DNA"/>
</dbReference>
<dbReference type="SUPFAM" id="SSF48179">
    <property type="entry name" value="6-phosphogluconate dehydrogenase C-terminal domain-like"/>
    <property type="match status" value="1"/>
</dbReference>
<feature type="binding site" evidence="14">
    <location>
        <position position="262"/>
    </location>
    <ligand>
        <name>sn-glycerol 3-phosphate</name>
        <dbReference type="ChEBI" id="CHEBI:57597"/>
    </ligand>
</feature>
<dbReference type="PANTHER" id="PTHR11728">
    <property type="entry name" value="GLYCEROL-3-PHOSPHATE DEHYDROGENASE"/>
    <property type="match status" value="1"/>
</dbReference>
<feature type="binding site" evidence="14">
    <location>
        <position position="51"/>
    </location>
    <ligand>
        <name>NADPH</name>
        <dbReference type="ChEBI" id="CHEBI:57783"/>
    </ligand>
</feature>
<dbReference type="NCBIfam" id="NF000941">
    <property type="entry name" value="PRK00094.1-3"/>
    <property type="match status" value="1"/>
</dbReference>
<dbReference type="GO" id="GO:0005975">
    <property type="term" value="P:carbohydrate metabolic process"/>
    <property type="evidence" value="ECO:0007669"/>
    <property type="project" value="InterPro"/>
</dbReference>
<feature type="domain" description="Glycerol-3-phosphate dehydrogenase NAD-dependent C-terminal" evidence="20">
    <location>
        <begin position="186"/>
        <end position="326"/>
    </location>
</feature>
<evidence type="ECO:0000256" key="16">
    <source>
        <dbReference type="PIRSR" id="PIRSR000114-2"/>
    </source>
</evidence>
<keyword evidence="7 14" id="KW-0443">Lipid metabolism</keyword>
<feature type="binding site" evidence="14">
    <location>
        <position position="146"/>
    </location>
    <ligand>
        <name>NADPH</name>
        <dbReference type="ChEBI" id="CHEBI:57783"/>
    </ligand>
</feature>
<reference evidence="21 22" key="1">
    <citation type="submission" date="2019-12" db="EMBL/GenBank/DDBJ databases">
        <title>Lactobacillus hilgardii FLUB.</title>
        <authorList>
            <person name="Gustaw K."/>
        </authorList>
    </citation>
    <scope>NUCLEOTIDE SEQUENCE [LARGE SCALE GENOMIC DNA]</scope>
    <source>
        <strain evidence="21 22">FLUB</strain>
    </source>
</reference>
<evidence type="ECO:0000256" key="15">
    <source>
        <dbReference type="PIRSR" id="PIRSR000114-1"/>
    </source>
</evidence>
<dbReference type="InterPro" id="IPR011128">
    <property type="entry name" value="G3P_DH_NAD-dep_N"/>
</dbReference>
<gene>
    <name evidence="14" type="primary">gpsA</name>
    <name evidence="21" type="ORF">GQR93_09145</name>
</gene>
<protein>
    <recommendedName>
        <fullName evidence="12 14">Glycerol-3-phosphate dehydrogenase [NAD(P)+]</fullName>
        <ecNumber evidence="11 14">1.1.1.94</ecNumber>
    </recommendedName>
    <alternativeName>
        <fullName evidence="14">NAD(P)(+)-dependent glycerol-3-phosphate dehydrogenase</fullName>
    </alternativeName>
    <alternativeName>
        <fullName evidence="13 14">NAD(P)H-dependent dihydroxyacetone-phosphate reductase</fullName>
    </alternativeName>
</protein>
<accession>A0A6P1EEG8</accession>
<dbReference type="EC" id="1.1.1.94" evidence="11 14"/>
<name>A0A6P1EEG8_LENHI</name>
<feature type="binding site" evidence="14">
    <location>
        <position position="111"/>
    </location>
    <ligand>
        <name>sn-glycerol 3-phosphate</name>
        <dbReference type="ChEBI" id="CHEBI:57597"/>
    </ligand>
</feature>
<evidence type="ECO:0000256" key="17">
    <source>
        <dbReference type="PIRSR" id="PIRSR000114-3"/>
    </source>
</evidence>
<evidence type="ECO:0000259" key="19">
    <source>
        <dbReference type="Pfam" id="PF01210"/>
    </source>
</evidence>
<dbReference type="PIRSF" id="PIRSF000114">
    <property type="entry name" value="Glycerol-3-P_dh"/>
    <property type="match status" value="1"/>
</dbReference>
<dbReference type="NCBIfam" id="NF000942">
    <property type="entry name" value="PRK00094.1-4"/>
    <property type="match status" value="1"/>
</dbReference>
<feature type="binding site" evidence="16">
    <location>
        <begin position="261"/>
        <end position="262"/>
    </location>
    <ligand>
        <name>substrate</name>
    </ligand>
</feature>
<evidence type="ECO:0000256" key="12">
    <source>
        <dbReference type="ARBA" id="ARBA00069372"/>
    </source>
</evidence>
<evidence type="ECO:0000313" key="22">
    <source>
        <dbReference type="Proteomes" id="UP000465035"/>
    </source>
</evidence>
<dbReference type="InterPro" id="IPR006168">
    <property type="entry name" value="G3P_DH_NAD-dep"/>
</dbReference>
<dbReference type="InterPro" id="IPR013328">
    <property type="entry name" value="6PGD_dom2"/>
</dbReference>
<feature type="binding site" evidence="17">
    <location>
        <begin position="10"/>
        <end position="15"/>
    </location>
    <ligand>
        <name>NAD(+)</name>
        <dbReference type="ChEBI" id="CHEBI:57540"/>
    </ligand>
</feature>
<comment type="pathway">
    <text evidence="14">Membrane lipid metabolism; glycerophospholipid metabolism.</text>
</comment>
<evidence type="ECO:0000256" key="7">
    <source>
        <dbReference type="ARBA" id="ARBA00023098"/>
    </source>
</evidence>
<dbReference type="GO" id="GO:0046168">
    <property type="term" value="P:glycerol-3-phosphate catabolic process"/>
    <property type="evidence" value="ECO:0007669"/>
    <property type="project" value="InterPro"/>
</dbReference>
<dbReference type="NCBIfam" id="NF000940">
    <property type="entry name" value="PRK00094.1-2"/>
    <property type="match status" value="1"/>
</dbReference>
<keyword evidence="4 14" id="KW-0521">NADP</keyword>
<dbReference type="InterPro" id="IPR006109">
    <property type="entry name" value="G3P_DH_NAD-dep_C"/>
</dbReference>
<keyword evidence="9 14" id="KW-1208">Phospholipid metabolism</keyword>
<keyword evidence="8 14" id="KW-0594">Phospholipid biosynthesis</keyword>
<dbReference type="AlphaFoldDB" id="A0A6P1EEG8"/>
<evidence type="ECO:0000256" key="14">
    <source>
        <dbReference type="HAMAP-Rule" id="MF_00394"/>
    </source>
</evidence>
<comment type="function">
    <text evidence="14">Catalyzes the reduction of the glycolytic intermediate dihydroxyacetone phosphate (DHAP) to sn-glycerol 3-phosphate (G3P), the key precursor for phospholipid synthesis.</text>
</comment>
<feature type="binding site" evidence="14">
    <location>
        <position position="111"/>
    </location>
    <ligand>
        <name>NADPH</name>
        <dbReference type="ChEBI" id="CHEBI:57783"/>
    </ligand>
</feature>
<dbReference type="PRINTS" id="PR00077">
    <property type="entry name" value="GPDHDRGNASE"/>
</dbReference>
<keyword evidence="3 14" id="KW-0547">Nucleotide-binding</keyword>
<dbReference type="GO" id="GO:0046167">
    <property type="term" value="P:glycerol-3-phosphate biosynthetic process"/>
    <property type="evidence" value="ECO:0007669"/>
    <property type="project" value="UniProtKB-UniRule"/>
</dbReference>
<feature type="domain" description="Glycerol-3-phosphate dehydrogenase NAD-dependent N-terminal" evidence="19">
    <location>
        <begin position="5"/>
        <end position="167"/>
    </location>
</feature>
<evidence type="ECO:0000259" key="20">
    <source>
        <dbReference type="Pfam" id="PF07479"/>
    </source>
</evidence>
<dbReference type="Pfam" id="PF01210">
    <property type="entry name" value="NAD_Gly3P_dh_N"/>
    <property type="match status" value="1"/>
</dbReference>